<keyword evidence="3 6" id="KW-0812">Transmembrane</keyword>
<reference evidence="7 8" key="1">
    <citation type="submission" date="2015-10" db="EMBL/GenBank/DDBJ databases">
        <title>Erysipelothrix larvae sp. LV19 isolated from the larval gut of the rhinoceros beetle, Trypoxylus dichotomus.</title>
        <authorList>
            <person name="Lim S."/>
            <person name="Kim B.-C."/>
        </authorList>
    </citation>
    <scope>NUCLEOTIDE SEQUENCE [LARGE SCALE GENOMIC DNA]</scope>
    <source>
        <strain evidence="7 8">LV19</strain>
    </source>
</reference>
<gene>
    <name evidence="7" type="ORF">AOC36_04605</name>
</gene>
<dbReference type="InterPro" id="IPR001851">
    <property type="entry name" value="ABC_transp_permease"/>
</dbReference>
<organism evidence="7 8">
    <name type="scientific">Erysipelothrix larvae</name>
    <dbReference type="NCBI Taxonomy" id="1514105"/>
    <lineage>
        <taxon>Bacteria</taxon>
        <taxon>Bacillati</taxon>
        <taxon>Bacillota</taxon>
        <taxon>Erysipelotrichia</taxon>
        <taxon>Erysipelotrichales</taxon>
        <taxon>Erysipelotrichaceae</taxon>
        <taxon>Erysipelothrix</taxon>
    </lineage>
</organism>
<evidence type="ECO:0000256" key="5">
    <source>
        <dbReference type="ARBA" id="ARBA00023136"/>
    </source>
</evidence>
<keyword evidence="2" id="KW-1003">Cell membrane</keyword>
<feature type="transmembrane region" description="Helical" evidence="6">
    <location>
        <begin position="149"/>
        <end position="167"/>
    </location>
</feature>
<evidence type="ECO:0000256" key="4">
    <source>
        <dbReference type="ARBA" id="ARBA00022989"/>
    </source>
</evidence>
<evidence type="ECO:0000256" key="1">
    <source>
        <dbReference type="ARBA" id="ARBA00004651"/>
    </source>
</evidence>
<dbReference type="GO" id="GO:0005886">
    <property type="term" value="C:plasma membrane"/>
    <property type="evidence" value="ECO:0007669"/>
    <property type="project" value="UniProtKB-SubCell"/>
</dbReference>
<dbReference type="EMBL" id="CP013213">
    <property type="protein sequence ID" value="AMC93277.1"/>
    <property type="molecule type" value="Genomic_DNA"/>
</dbReference>
<dbReference type="AlphaFoldDB" id="A0A0X8GZH3"/>
<dbReference type="PANTHER" id="PTHR47089:SF1">
    <property type="entry name" value="GUANOSINE ABC TRANSPORTER PERMEASE PROTEIN NUPP"/>
    <property type="match status" value="1"/>
</dbReference>
<dbReference type="GO" id="GO:0022857">
    <property type="term" value="F:transmembrane transporter activity"/>
    <property type="evidence" value="ECO:0007669"/>
    <property type="project" value="InterPro"/>
</dbReference>
<dbReference type="OrthoDB" id="45037at2"/>
<evidence type="ECO:0000313" key="7">
    <source>
        <dbReference type="EMBL" id="AMC93277.1"/>
    </source>
</evidence>
<dbReference type="PANTHER" id="PTHR47089">
    <property type="entry name" value="ABC TRANSPORTER, PERMEASE PROTEIN"/>
    <property type="match status" value="1"/>
</dbReference>
<keyword evidence="5 6" id="KW-0472">Membrane</keyword>
<feature type="transmembrane region" description="Helical" evidence="6">
    <location>
        <begin position="96"/>
        <end position="113"/>
    </location>
</feature>
<feature type="transmembrane region" description="Helical" evidence="6">
    <location>
        <begin position="20"/>
        <end position="42"/>
    </location>
</feature>
<proteinExistence type="predicted"/>
<dbReference type="STRING" id="1514105.AOC36_04605"/>
<keyword evidence="8" id="KW-1185">Reference proteome</keyword>
<evidence type="ECO:0008006" key="9">
    <source>
        <dbReference type="Google" id="ProtNLM"/>
    </source>
</evidence>
<dbReference type="Pfam" id="PF02653">
    <property type="entry name" value="BPD_transp_2"/>
    <property type="match status" value="1"/>
</dbReference>
<feature type="transmembrane region" description="Helical" evidence="6">
    <location>
        <begin position="199"/>
        <end position="218"/>
    </location>
</feature>
<feature type="transmembrane region" description="Helical" evidence="6">
    <location>
        <begin position="62"/>
        <end position="84"/>
    </location>
</feature>
<dbReference type="Proteomes" id="UP000063781">
    <property type="component" value="Chromosome"/>
</dbReference>
<dbReference type="CDD" id="cd06580">
    <property type="entry name" value="TM_PBP1_transp_TpRbsC_like"/>
    <property type="match status" value="1"/>
</dbReference>
<keyword evidence="4 6" id="KW-1133">Transmembrane helix</keyword>
<feature type="transmembrane region" description="Helical" evidence="6">
    <location>
        <begin position="326"/>
        <end position="345"/>
    </location>
</feature>
<feature type="transmembrane region" description="Helical" evidence="6">
    <location>
        <begin position="246"/>
        <end position="269"/>
    </location>
</feature>
<comment type="subcellular location">
    <subcellularLocation>
        <location evidence="1">Cell membrane</location>
        <topology evidence="1">Multi-pass membrane protein</topology>
    </subcellularLocation>
</comment>
<evidence type="ECO:0000256" key="6">
    <source>
        <dbReference type="SAM" id="Phobius"/>
    </source>
</evidence>
<feature type="transmembrane region" description="Helical" evidence="6">
    <location>
        <begin position="119"/>
        <end position="140"/>
    </location>
</feature>
<name>A0A0X8GZH3_9FIRM</name>
<dbReference type="RefSeq" id="WP_067631886.1">
    <property type="nucleotide sequence ID" value="NZ_CP013213.1"/>
</dbReference>
<accession>A0A0X8GZH3</accession>
<evidence type="ECO:0000313" key="8">
    <source>
        <dbReference type="Proteomes" id="UP000063781"/>
    </source>
</evidence>
<protein>
    <recommendedName>
        <fullName evidence="9">ABC transporter permease</fullName>
    </recommendedName>
</protein>
<sequence length="367" mass="39451">MAKEKTNKSKVLKLEALFEVLRTLVAIGLSMLLIIIIVAIVSDNPLEAIKNLLLGPLSSFRRFGNVVELMIPLTFTGLAISIVLKSKRFNLVSDSAFFLGGMVATIIGIFSPLPAIPTLILALIAAFLAGGLVGSVPALLNSKFGSNELVTSLMLNYVVSFFVKYLFNYKVRDTSKQAMQSLPLKPGVDLPIIIPGTRIHVGIIILIALVLISGFVIYRTRWGYALRATGSNENFARYSGMKIGSIVVLAQVVGTGIAGLGGAVELIGIHKTFKWLESPGYGFDGVIISTLARGNPYNVPLAAFFLAYVRVGADILNRSSDLPAEIISVVQASIILLIAAQAFLAKFKHRLIVKRTGALETQEGGQH</sequence>
<dbReference type="KEGG" id="erl:AOC36_04605"/>
<evidence type="ECO:0000256" key="3">
    <source>
        <dbReference type="ARBA" id="ARBA00022692"/>
    </source>
</evidence>
<evidence type="ECO:0000256" key="2">
    <source>
        <dbReference type="ARBA" id="ARBA00022475"/>
    </source>
</evidence>